<dbReference type="Proteomes" id="UP000564644">
    <property type="component" value="Unassembled WGS sequence"/>
</dbReference>
<keyword evidence="7 9" id="KW-0472">Membrane</keyword>
<sequence length="321" mass="35567">MPDRVRYSVVVPVYNEEAVVAQTYRRLKAVMEGIGEPYELLFVNDGSGDRTGAILQYCAEMDSRVKLIDFSRNFGHQIAITAGMDYAEGAAVVVIDADLQDPPELIPDMIAKWRQGYEVVYARRTSRQGETWFKKQSAKLYYRLLRASTDIEIPVDTGDFRLLDRKVIEELKRMPERNRYVRGLVSWVGFSQTAVDYARQERAGGISKYPLRKMLKLFLDGMTSFSTKPIKLASVGGSALAGAGLAYGIVAAAVGLAGADVAALHYFAALQLLLAGVVLIALGLVGEYVARIFDEARGRPLYIVRACYGMRKQDFKAGRIG</sequence>
<dbReference type="Pfam" id="PF00535">
    <property type="entry name" value="Glycos_transf_2"/>
    <property type="match status" value="1"/>
</dbReference>
<evidence type="ECO:0000256" key="3">
    <source>
        <dbReference type="ARBA" id="ARBA00022676"/>
    </source>
</evidence>
<keyword evidence="3" id="KW-0328">Glycosyltransferase</keyword>
<comment type="caution">
    <text evidence="11">The sequence shown here is derived from an EMBL/GenBank/DDBJ whole genome shotgun (WGS) entry which is preliminary data.</text>
</comment>
<dbReference type="GO" id="GO:0016757">
    <property type="term" value="F:glycosyltransferase activity"/>
    <property type="evidence" value="ECO:0007669"/>
    <property type="project" value="UniProtKB-KW"/>
</dbReference>
<feature type="transmembrane region" description="Helical" evidence="9">
    <location>
        <begin position="263"/>
        <end position="290"/>
    </location>
</feature>
<keyword evidence="12" id="KW-1185">Reference proteome</keyword>
<accession>A0A7X0VTN0</accession>
<protein>
    <submittedName>
        <fullName evidence="11">Glycosyltransferase family 2 protein</fullName>
    </submittedName>
</protein>
<evidence type="ECO:0000256" key="8">
    <source>
        <dbReference type="ARBA" id="ARBA00038152"/>
    </source>
</evidence>
<keyword evidence="2" id="KW-1003">Cell membrane</keyword>
<comment type="similarity">
    <text evidence="8">Belongs to the glycosyltransferase 2 family. GtrB subfamily.</text>
</comment>
<dbReference type="AlphaFoldDB" id="A0A7X0VTN0"/>
<evidence type="ECO:0000256" key="1">
    <source>
        <dbReference type="ARBA" id="ARBA00004651"/>
    </source>
</evidence>
<name>A0A7X0VTN0_9BACL</name>
<dbReference type="InterPro" id="IPR001173">
    <property type="entry name" value="Glyco_trans_2-like"/>
</dbReference>
<feature type="domain" description="Glycosyltransferase 2-like" evidence="10">
    <location>
        <begin position="8"/>
        <end position="171"/>
    </location>
</feature>
<evidence type="ECO:0000256" key="7">
    <source>
        <dbReference type="ARBA" id="ARBA00023136"/>
    </source>
</evidence>
<evidence type="ECO:0000256" key="5">
    <source>
        <dbReference type="ARBA" id="ARBA00022692"/>
    </source>
</evidence>
<evidence type="ECO:0000259" key="10">
    <source>
        <dbReference type="Pfam" id="PF00535"/>
    </source>
</evidence>
<reference evidence="11 12" key="1">
    <citation type="submission" date="2020-08" db="EMBL/GenBank/DDBJ databases">
        <title>Cohnella phylogeny.</title>
        <authorList>
            <person name="Dunlap C."/>
        </authorList>
    </citation>
    <scope>NUCLEOTIDE SEQUENCE [LARGE SCALE GENOMIC DNA]</scope>
    <source>
        <strain evidence="11 12">CBP 2801</strain>
    </source>
</reference>
<dbReference type="RefSeq" id="WP_185127214.1">
    <property type="nucleotide sequence ID" value="NZ_JACJVO010000002.1"/>
</dbReference>
<dbReference type="EMBL" id="JACJVO010000002">
    <property type="protein sequence ID" value="MBB6729535.1"/>
    <property type="molecule type" value="Genomic_DNA"/>
</dbReference>
<organism evidence="11 12">
    <name type="scientific">Cohnella zeiphila</name>
    <dbReference type="NCBI Taxonomy" id="2761120"/>
    <lineage>
        <taxon>Bacteria</taxon>
        <taxon>Bacillati</taxon>
        <taxon>Bacillota</taxon>
        <taxon>Bacilli</taxon>
        <taxon>Bacillales</taxon>
        <taxon>Paenibacillaceae</taxon>
        <taxon>Cohnella</taxon>
    </lineage>
</organism>
<dbReference type="SUPFAM" id="SSF53448">
    <property type="entry name" value="Nucleotide-diphospho-sugar transferases"/>
    <property type="match status" value="1"/>
</dbReference>
<evidence type="ECO:0000313" key="12">
    <source>
        <dbReference type="Proteomes" id="UP000564644"/>
    </source>
</evidence>
<keyword evidence="4 11" id="KW-0808">Transferase</keyword>
<keyword evidence="6 9" id="KW-1133">Transmembrane helix</keyword>
<dbReference type="PANTHER" id="PTHR48090">
    <property type="entry name" value="UNDECAPRENYL-PHOSPHATE 4-DEOXY-4-FORMAMIDO-L-ARABINOSE TRANSFERASE-RELATED"/>
    <property type="match status" value="1"/>
</dbReference>
<evidence type="ECO:0000256" key="9">
    <source>
        <dbReference type="SAM" id="Phobius"/>
    </source>
</evidence>
<dbReference type="InterPro" id="IPR050256">
    <property type="entry name" value="Glycosyltransferase_2"/>
</dbReference>
<dbReference type="GO" id="GO:0005886">
    <property type="term" value="C:plasma membrane"/>
    <property type="evidence" value="ECO:0007669"/>
    <property type="project" value="UniProtKB-SubCell"/>
</dbReference>
<dbReference type="FunFam" id="3.90.550.10:FF:000079">
    <property type="entry name" value="Probable glycosyl transferase"/>
    <property type="match status" value="1"/>
</dbReference>
<feature type="transmembrane region" description="Helical" evidence="9">
    <location>
        <begin position="232"/>
        <end position="257"/>
    </location>
</feature>
<gene>
    <name evidence="11" type="ORF">H7C18_01315</name>
</gene>
<dbReference type="CDD" id="cd04187">
    <property type="entry name" value="DPM1_like_bac"/>
    <property type="match status" value="1"/>
</dbReference>
<dbReference type="InterPro" id="IPR029044">
    <property type="entry name" value="Nucleotide-diphossugar_trans"/>
</dbReference>
<evidence type="ECO:0000256" key="2">
    <source>
        <dbReference type="ARBA" id="ARBA00022475"/>
    </source>
</evidence>
<evidence type="ECO:0000256" key="4">
    <source>
        <dbReference type="ARBA" id="ARBA00022679"/>
    </source>
</evidence>
<proteinExistence type="inferred from homology"/>
<evidence type="ECO:0000256" key="6">
    <source>
        <dbReference type="ARBA" id="ARBA00022989"/>
    </source>
</evidence>
<evidence type="ECO:0000313" key="11">
    <source>
        <dbReference type="EMBL" id="MBB6729535.1"/>
    </source>
</evidence>
<keyword evidence="5 9" id="KW-0812">Transmembrane</keyword>
<comment type="subcellular location">
    <subcellularLocation>
        <location evidence="1">Cell membrane</location>
        <topology evidence="1">Multi-pass membrane protein</topology>
    </subcellularLocation>
</comment>
<dbReference type="PANTHER" id="PTHR48090:SF1">
    <property type="entry name" value="PROPHAGE BACTOPRENOL GLUCOSYL TRANSFERASE HOMOLOG"/>
    <property type="match status" value="1"/>
</dbReference>
<dbReference type="Gene3D" id="3.90.550.10">
    <property type="entry name" value="Spore Coat Polysaccharide Biosynthesis Protein SpsA, Chain A"/>
    <property type="match status" value="1"/>
</dbReference>